<name>A0A1N6IY90_9BACT</name>
<reference evidence="3" key="1">
    <citation type="submission" date="2016-11" db="EMBL/GenBank/DDBJ databases">
        <authorList>
            <person name="Varghese N."/>
            <person name="Submissions S."/>
        </authorList>
    </citation>
    <scope>NUCLEOTIDE SEQUENCE [LARGE SCALE GENOMIC DNA]</scope>
    <source>
        <strain evidence="3">DSM 17456</strain>
    </source>
</reference>
<evidence type="ECO:0000313" key="2">
    <source>
        <dbReference type="EMBL" id="SIO36947.1"/>
    </source>
</evidence>
<organism evidence="2 3">
    <name type="scientific">Halodesulfovibrio marinisediminis DSM 17456</name>
    <dbReference type="NCBI Taxonomy" id="1121457"/>
    <lineage>
        <taxon>Bacteria</taxon>
        <taxon>Pseudomonadati</taxon>
        <taxon>Thermodesulfobacteriota</taxon>
        <taxon>Desulfovibrionia</taxon>
        <taxon>Desulfovibrionales</taxon>
        <taxon>Desulfovibrionaceae</taxon>
        <taxon>Halodesulfovibrio</taxon>
    </lineage>
</organism>
<feature type="compositionally biased region" description="Polar residues" evidence="1">
    <location>
        <begin position="28"/>
        <end position="39"/>
    </location>
</feature>
<sequence>MHDSTDAELPTPKLITPEEEAYLKEVLESNSGAGNTSEQPDAFSDNNEELLLDENQAHDHIMEEEENSITPPPLLSFDDLDSEEATNAIFERIAQERRTQEAQSRVTSDNHEAFNSITENNEETPTWDDTPLTEAVSHLTLNSDKVSHPAEVIDSVFLPQIPKIISQLQETFEEASLLLEQESMSGILHTAERLQLQAQKYALREIDKMASCVARAAEAQDQKAVVNLMKELESTVVQTGKALRDVYKHSTDTTENL</sequence>
<keyword evidence="3" id="KW-1185">Reference proteome</keyword>
<feature type="region of interest" description="Disordered" evidence="1">
    <location>
        <begin position="25"/>
        <end position="79"/>
    </location>
</feature>
<proteinExistence type="predicted"/>
<evidence type="ECO:0000313" key="3">
    <source>
        <dbReference type="Proteomes" id="UP000184694"/>
    </source>
</evidence>
<evidence type="ECO:0000256" key="1">
    <source>
        <dbReference type="SAM" id="MobiDB-lite"/>
    </source>
</evidence>
<accession>A0A1N6IY90</accession>
<dbReference type="AlphaFoldDB" id="A0A1N6IY90"/>
<protein>
    <submittedName>
        <fullName evidence="2">Uncharacterized protein</fullName>
    </submittedName>
</protein>
<dbReference type="EMBL" id="FSRG01000007">
    <property type="protein sequence ID" value="SIO36947.1"/>
    <property type="molecule type" value="Genomic_DNA"/>
</dbReference>
<dbReference type="STRING" id="1121457.SAMN02745161_3045"/>
<gene>
    <name evidence="2" type="ORF">SAMN02745161_3045</name>
</gene>
<dbReference type="Proteomes" id="UP000184694">
    <property type="component" value="Unassembled WGS sequence"/>
</dbReference>
<dbReference type="OrthoDB" id="5449321at2"/>